<reference evidence="2 3" key="1">
    <citation type="submission" date="2022-04" db="EMBL/GenBank/DDBJ databases">
        <title>Positive selection, recombination, and allopatry shape intraspecific diversity of widespread and dominant cyanobacteria.</title>
        <authorList>
            <person name="Wei J."/>
            <person name="Shu W."/>
            <person name="Hu C."/>
        </authorList>
    </citation>
    <scope>NUCLEOTIDE SEQUENCE [LARGE SCALE GENOMIC DNA]</scope>
    <source>
        <strain evidence="2 3">AS-A4</strain>
    </source>
</reference>
<organism evidence="2 3">
    <name type="scientific">Stenomitos frigidus AS-A4</name>
    <dbReference type="NCBI Taxonomy" id="2933935"/>
    <lineage>
        <taxon>Bacteria</taxon>
        <taxon>Bacillati</taxon>
        <taxon>Cyanobacteriota</taxon>
        <taxon>Cyanophyceae</taxon>
        <taxon>Leptolyngbyales</taxon>
        <taxon>Leptolyngbyaceae</taxon>
        <taxon>Stenomitos</taxon>
    </lineage>
</organism>
<feature type="compositionally biased region" description="Polar residues" evidence="1">
    <location>
        <begin position="296"/>
        <end position="314"/>
    </location>
</feature>
<feature type="region of interest" description="Disordered" evidence="1">
    <location>
        <begin position="242"/>
        <end position="368"/>
    </location>
</feature>
<protein>
    <submittedName>
        <fullName evidence="2">DUF4335 domain-containing protein</fullName>
    </submittedName>
</protein>
<comment type="caution">
    <text evidence="2">The sequence shown here is derived from an EMBL/GenBank/DDBJ whole genome shotgun (WGS) entry which is preliminary data.</text>
</comment>
<dbReference type="Pfam" id="PF14233">
    <property type="entry name" value="DUF4335"/>
    <property type="match status" value="1"/>
</dbReference>
<gene>
    <name evidence="2" type="ORF">NDI38_28205</name>
</gene>
<feature type="compositionally biased region" description="Polar residues" evidence="1">
    <location>
        <begin position="346"/>
        <end position="358"/>
    </location>
</feature>
<evidence type="ECO:0000313" key="3">
    <source>
        <dbReference type="Proteomes" id="UP001476950"/>
    </source>
</evidence>
<dbReference type="Proteomes" id="UP001476950">
    <property type="component" value="Unassembled WGS sequence"/>
</dbReference>
<proteinExistence type="predicted"/>
<name>A0ABV0KSQ9_9CYAN</name>
<evidence type="ECO:0000256" key="1">
    <source>
        <dbReference type="SAM" id="MobiDB-lite"/>
    </source>
</evidence>
<dbReference type="EMBL" id="JAMPLM010000059">
    <property type="protein sequence ID" value="MEP1062259.1"/>
    <property type="molecule type" value="Genomic_DNA"/>
</dbReference>
<sequence length="470" mass="49763">MSHSILRRYTPPTCTLEILAKNSPLSRWVGQPVLKHLRFQLSLDDPKLPKEEWIVLRGDRVQLEALHEAVSTYVQHFLEQSYDLDTMHRFHSYVSTTSAAEGAVAVLPTATQDELRAIAASPPNAISLQPSGLLTHTLALGSLATPDTANKVSLSALQLFDLANALDEYASELVALPDVQRSRQLAPSSLRWGQLAATGLLVVGLSASVAKIIESSSRPASPTASQGDSSDQNIAMQVPPTAIQSPIPPITSGQKLPSPPPLGSTVPASPGLPTFPVAAPLPRISSADTPAGAVTLTPNTRSAQSKETGNQITVSPSTSQPSATAPTQPAQPMPKPLALNREFAKTSPSQSASESTLRAATGDQGAPAEQMDTAFDTIPQIAEARQYFQQRWTPPQGLTQTLEYTLLVNADGSIQRIVPLGQAAGNYIDRTGGPLAGEPFVSAISSGRNAKVRLVLSPDGSVKTFLEGFY</sequence>
<accession>A0ABV0KSQ9</accession>
<dbReference type="RefSeq" id="WP_190450218.1">
    <property type="nucleotide sequence ID" value="NZ_JAMPLM010000059.1"/>
</dbReference>
<evidence type="ECO:0000313" key="2">
    <source>
        <dbReference type="EMBL" id="MEP1062259.1"/>
    </source>
</evidence>
<dbReference type="InterPro" id="IPR025569">
    <property type="entry name" value="DUF4335"/>
</dbReference>
<feature type="compositionally biased region" description="Low complexity" evidence="1">
    <location>
        <begin position="315"/>
        <end position="328"/>
    </location>
</feature>
<keyword evidence="3" id="KW-1185">Reference proteome</keyword>